<comment type="catalytic activity">
    <reaction evidence="10">
        <text>3-dehydro-4-O-phospho-D-erythronate + H(+) = dihydroxyacetone phosphate + CO2</text>
        <dbReference type="Rhea" id="RHEA:52416"/>
        <dbReference type="ChEBI" id="CHEBI:15378"/>
        <dbReference type="ChEBI" id="CHEBI:16526"/>
        <dbReference type="ChEBI" id="CHEBI:57642"/>
        <dbReference type="ChEBI" id="CHEBI:136593"/>
        <dbReference type="EC" id="4.1.1.104"/>
    </reaction>
</comment>
<dbReference type="InterPro" id="IPR050013">
    <property type="entry name" value="OtnC"/>
</dbReference>
<reference evidence="14" key="1">
    <citation type="submission" date="2010-08" db="EMBL/GenBank/DDBJ databases">
        <title>Genome comparisons of Edwardsiella bacteria analysed using deep sequencing technology.</title>
        <authorList>
            <person name="van Soest J.J."/>
            <person name="Henkel C.V."/>
            <person name="Jansen H.J."/>
            <person name="van den Hondel C.A.M.J.J."/>
            <person name="Bloemberg G.V."/>
            <person name="Meijer A.H."/>
            <person name="Spaink H.P."/>
        </authorList>
    </citation>
    <scope>NUCLEOTIDE SEQUENCE [LARGE SCALE GENOMIC DNA]</scope>
    <source>
        <strain evidence="14">FL6-60</strain>
    </source>
</reference>
<gene>
    <name evidence="13" type="ordered locus">ETAF_1736</name>
</gene>
<dbReference type="GO" id="GO:0019323">
    <property type="term" value="P:pentose catabolic process"/>
    <property type="evidence" value="ECO:0007669"/>
    <property type="project" value="InterPro"/>
</dbReference>
<dbReference type="Pfam" id="PF00596">
    <property type="entry name" value="Aldolase_II"/>
    <property type="match status" value="1"/>
</dbReference>
<evidence type="ECO:0000256" key="7">
    <source>
        <dbReference type="ARBA" id="ARBA00044745"/>
    </source>
</evidence>
<dbReference type="SUPFAM" id="SSF53639">
    <property type="entry name" value="AraD/HMP-PK domain-like"/>
    <property type="match status" value="1"/>
</dbReference>
<feature type="domain" description="Class II aldolase/adducin N-terminal" evidence="12">
    <location>
        <begin position="13"/>
        <end position="192"/>
    </location>
</feature>
<evidence type="ECO:0000256" key="6">
    <source>
        <dbReference type="ARBA" id="ARBA00023277"/>
    </source>
</evidence>
<dbReference type="PATRIC" id="fig|718251.5.peg.1800"/>
<comment type="similarity">
    <text evidence="2">Belongs to the aldolase class II family. AraD/FucA subfamily.</text>
</comment>
<protein>
    <recommendedName>
        <fullName evidence="9">3-oxo-tetronate 4-phosphate decarboxylase</fullName>
        <ecNumber evidence="8">4.1.1.104</ecNumber>
    </recommendedName>
</protein>
<dbReference type="EMBL" id="CP002154">
    <property type="protein sequence ID" value="ADM41844.1"/>
    <property type="molecule type" value="Genomic_DNA"/>
</dbReference>
<dbReference type="PANTHER" id="PTHR22789:SF0">
    <property type="entry name" value="3-OXO-TETRONATE 4-PHOSPHATE DECARBOXYLASE-RELATED"/>
    <property type="match status" value="1"/>
</dbReference>
<dbReference type="Gene3D" id="3.40.225.10">
    <property type="entry name" value="Class II aldolase/adducin N-terminal domain"/>
    <property type="match status" value="1"/>
</dbReference>
<keyword evidence="3" id="KW-0479">Metal-binding</keyword>
<dbReference type="GO" id="GO:0016832">
    <property type="term" value="F:aldehyde-lyase activity"/>
    <property type="evidence" value="ECO:0007669"/>
    <property type="project" value="InterPro"/>
</dbReference>
<proteinExistence type="inferred from homology"/>
<evidence type="ECO:0000313" key="14">
    <source>
        <dbReference type="Proteomes" id="UP000002230"/>
    </source>
</evidence>
<dbReference type="GO" id="GO:0005829">
    <property type="term" value="C:cytosol"/>
    <property type="evidence" value="ECO:0007669"/>
    <property type="project" value="TreeGrafter"/>
</dbReference>
<keyword evidence="4" id="KW-0862">Zinc</keyword>
<keyword evidence="14" id="KW-1185">Reference proteome</keyword>
<comment type="cofactor">
    <cofactor evidence="1">
        <name>Zn(2+)</name>
        <dbReference type="ChEBI" id="CHEBI:29105"/>
    </cofactor>
</comment>
<dbReference type="SMART" id="SM01007">
    <property type="entry name" value="Aldolase_II"/>
    <property type="match status" value="1"/>
</dbReference>
<keyword evidence="6" id="KW-0119">Carbohydrate metabolism</keyword>
<keyword evidence="5" id="KW-0456">Lyase</keyword>
<evidence type="ECO:0000256" key="11">
    <source>
        <dbReference type="ARBA" id="ARBA00048603"/>
    </source>
</evidence>
<dbReference type="PANTHER" id="PTHR22789">
    <property type="entry name" value="FUCULOSE PHOSPHATE ALDOLASE"/>
    <property type="match status" value="1"/>
</dbReference>
<organism evidence="13 14">
    <name type="scientific">Edwardsiella tarda (strain FL6-60)</name>
    <dbReference type="NCBI Taxonomy" id="718251"/>
    <lineage>
        <taxon>Bacteria</taxon>
        <taxon>Pseudomonadati</taxon>
        <taxon>Pseudomonadota</taxon>
        <taxon>Gammaproteobacteria</taxon>
        <taxon>Enterobacterales</taxon>
        <taxon>Hafniaceae</taxon>
        <taxon>Edwardsiella</taxon>
    </lineage>
</organism>
<dbReference type="NCBIfam" id="NF006000">
    <property type="entry name" value="PRK08130.1"/>
    <property type="match status" value="1"/>
</dbReference>
<name>A0A0H3DV73_EDWTF</name>
<dbReference type="FunFam" id="3.40.225.10:FF:000008">
    <property type="entry name" value="Sugar aldolase"/>
    <property type="match status" value="1"/>
</dbReference>
<dbReference type="AlphaFoldDB" id="A0A0H3DV73"/>
<evidence type="ECO:0000256" key="9">
    <source>
        <dbReference type="ARBA" id="ARBA00044803"/>
    </source>
</evidence>
<sequence>MTQRADAMQTQRTEMVQLAASLFQRGYATGAAGNLSLRLADGSLLATPTGASLGRLSPPRLSHLSADGVWRDGDQPTKELPFHLALYQNSPRCQAVVHLHSPWCTALSCLEGLDPRSAIRPMTPYLVMRVGDVPVVPYHRPGDARLADALAALAPNHRAFLLANHGVVTYGDSLQEAVNNAEELEATARLVFILARHPVRYLSAEHIAQLRS</sequence>
<evidence type="ECO:0000313" key="13">
    <source>
        <dbReference type="EMBL" id="ADM41844.1"/>
    </source>
</evidence>
<evidence type="ECO:0000256" key="2">
    <source>
        <dbReference type="ARBA" id="ARBA00010037"/>
    </source>
</evidence>
<comment type="catalytic activity">
    <reaction evidence="11">
        <text>3-dehydro-4-O-phospho-L-erythronate + H(+) = dihydroxyacetone phosphate + CO2</text>
        <dbReference type="Rhea" id="RHEA:52404"/>
        <dbReference type="ChEBI" id="CHEBI:15378"/>
        <dbReference type="ChEBI" id="CHEBI:16526"/>
        <dbReference type="ChEBI" id="CHEBI:57642"/>
        <dbReference type="ChEBI" id="CHEBI:136592"/>
        <dbReference type="EC" id="4.1.1.104"/>
    </reaction>
</comment>
<evidence type="ECO:0000256" key="1">
    <source>
        <dbReference type="ARBA" id="ARBA00001947"/>
    </source>
</evidence>
<reference evidence="13 14" key="2">
    <citation type="journal article" date="2011" name="BMC Immunol.">
        <title>Comparison of static immersion and intravenous injection systems for exposure of zebrafish embryos to the natural pathogen Edwardsiella tarda.</title>
        <authorList>
            <person name="van Soest J.J."/>
            <person name="Stockhammer O.W."/>
            <person name="Ordas A."/>
            <person name="Bloemberg G.V."/>
            <person name="Spaink H.P."/>
            <person name="Meijer A.H."/>
        </authorList>
    </citation>
    <scope>NUCLEOTIDE SEQUENCE [LARGE SCALE GENOMIC DNA]</scope>
    <source>
        <strain evidence="13 14">FL6-60</strain>
    </source>
</reference>
<evidence type="ECO:0000256" key="8">
    <source>
        <dbReference type="ARBA" id="ARBA00044772"/>
    </source>
</evidence>
<dbReference type="NCBIfam" id="NF043034">
    <property type="entry name" value="OxoTetrPhDc"/>
    <property type="match status" value="1"/>
</dbReference>
<dbReference type="Proteomes" id="UP000002230">
    <property type="component" value="Chromosome"/>
</dbReference>
<evidence type="ECO:0000256" key="4">
    <source>
        <dbReference type="ARBA" id="ARBA00022833"/>
    </source>
</evidence>
<dbReference type="InterPro" id="IPR050197">
    <property type="entry name" value="Aldolase_class_II_sugar_metab"/>
</dbReference>
<dbReference type="HOGENOM" id="CLU_006033_3_2_6"/>
<dbReference type="KEGG" id="etd:ETAF_1736"/>
<comment type="function">
    <text evidence="7">Catalyzes the decarboxylation of 3-oxo-tetronate 4-phosphate to dihydroxyacetone phosphate (DHAP) and CO(2).</text>
</comment>
<dbReference type="EC" id="4.1.1.104" evidence="8"/>
<dbReference type="InterPro" id="IPR036409">
    <property type="entry name" value="Aldolase_II/adducin_N_sf"/>
</dbReference>
<evidence type="ECO:0000259" key="12">
    <source>
        <dbReference type="SMART" id="SM01007"/>
    </source>
</evidence>
<accession>A0A0H3DV73</accession>
<evidence type="ECO:0000256" key="3">
    <source>
        <dbReference type="ARBA" id="ARBA00022723"/>
    </source>
</evidence>
<dbReference type="GO" id="GO:0046872">
    <property type="term" value="F:metal ion binding"/>
    <property type="evidence" value="ECO:0007669"/>
    <property type="project" value="UniProtKB-KW"/>
</dbReference>
<dbReference type="InterPro" id="IPR001303">
    <property type="entry name" value="Aldolase_II/adducin_N"/>
</dbReference>
<evidence type="ECO:0000256" key="5">
    <source>
        <dbReference type="ARBA" id="ARBA00023239"/>
    </source>
</evidence>
<evidence type="ECO:0000256" key="10">
    <source>
        <dbReference type="ARBA" id="ARBA00047520"/>
    </source>
</evidence>